<sequence>MNASQRAFNGHDSTRRGLAAATGVGARGVRGRGRRAGYFGRRPPVLYNMAAHAPPPALAAPAPRPRYNSHNNVSGRETVLGYAGSLGRQRSGPWSHQGSADRSHQGRHRARVFSPYRTEDSGLVPRVAYVKKTELVNTETRAVFTGALGSALFHRTEIDAYMTSSAAVRIAGGHARGRRAAGGGRAVSRPGVGTGLVHLHMRSYTIQSYVERQVFMFFVVDFFRRARMESRSCYTRGRLLRGGREGNLEEGEVERRGGGAAAPAHGNRKLTEHATNSPCDLTSEHRLSFQRGLSSALALCQAASLASGQIDLPCAGQREKMASRIFDMRQRRRARTPPPLPRLRSTLTRGYCFLRFLPTVDVLERQQCKKKNIRTD</sequence>
<evidence type="ECO:0000313" key="3">
    <source>
        <dbReference type="Proteomes" id="UP000299102"/>
    </source>
</evidence>
<proteinExistence type="predicted"/>
<feature type="compositionally biased region" description="Basic and acidic residues" evidence="1">
    <location>
        <begin position="248"/>
        <end position="257"/>
    </location>
</feature>
<accession>A0A4C1VW28</accession>
<comment type="caution">
    <text evidence="2">The sequence shown here is derived from an EMBL/GenBank/DDBJ whole genome shotgun (WGS) entry which is preliminary data.</text>
</comment>
<evidence type="ECO:0000256" key="1">
    <source>
        <dbReference type="SAM" id="MobiDB-lite"/>
    </source>
</evidence>
<name>A0A4C1VW28_EUMVA</name>
<feature type="region of interest" description="Disordered" evidence="1">
    <location>
        <begin position="248"/>
        <end position="277"/>
    </location>
</feature>
<dbReference type="AlphaFoldDB" id="A0A4C1VW28"/>
<protein>
    <submittedName>
        <fullName evidence="2">Uncharacterized protein</fullName>
    </submittedName>
</protein>
<organism evidence="2 3">
    <name type="scientific">Eumeta variegata</name>
    <name type="common">Bagworm moth</name>
    <name type="synonym">Eumeta japonica</name>
    <dbReference type="NCBI Taxonomy" id="151549"/>
    <lineage>
        <taxon>Eukaryota</taxon>
        <taxon>Metazoa</taxon>
        <taxon>Ecdysozoa</taxon>
        <taxon>Arthropoda</taxon>
        <taxon>Hexapoda</taxon>
        <taxon>Insecta</taxon>
        <taxon>Pterygota</taxon>
        <taxon>Neoptera</taxon>
        <taxon>Endopterygota</taxon>
        <taxon>Lepidoptera</taxon>
        <taxon>Glossata</taxon>
        <taxon>Ditrysia</taxon>
        <taxon>Tineoidea</taxon>
        <taxon>Psychidae</taxon>
        <taxon>Oiketicinae</taxon>
        <taxon>Eumeta</taxon>
    </lineage>
</organism>
<gene>
    <name evidence="2" type="ORF">EVAR_29410_1</name>
</gene>
<dbReference type="EMBL" id="BGZK01000411">
    <property type="protein sequence ID" value="GBP42055.1"/>
    <property type="molecule type" value="Genomic_DNA"/>
</dbReference>
<reference evidence="2 3" key="1">
    <citation type="journal article" date="2019" name="Commun. Biol.">
        <title>The bagworm genome reveals a unique fibroin gene that provides high tensile strength.</title>
        <authorList>
            <person name="Kono N."/>
            <person name="Nakamura H."/>
            <person name="Ohtoshi R."/>
            <person name="Tomita M."/>
            <person name="Numata K."/>
            <person name="Arakawa K."/>
        </authorList>
    </citation>
    <scope>NUCLEOTIDE SEQUENCE [LARGE SCALE GENOMIC DNA]</scope>
</reference>
<feature type="region of interest" description="Disordered" evidence="1">
    <location>
        <begin position="85"/>
        <end position="109"/>
    </location>
</feature>
<keyword evidence="3" id="KW-1185">Reference proteome</keyword>
<dbReference type="Proteomes" id="UP000299102">
    <property type="component" value="Unassembled WGS sequence"/>
</dbReference>
<feature type="region of interest" description="Disordered" evidence="1">
    <location>
        <begin position="1"/>
        <end position="26"/>
    </location>
</feature>
<evidence type="ECO:0000313" key="2">
    <source>
        <dbReference type="EMBL" id="GBP42055.1"/>
    </source>
</evidence>